<evidence type="ECO:0000256" key="3">
    <source>
        <dbReference type="SAM" id="Phobius"/>
    </source>
</evidence>
<feature type="non-terminal residue" evidence="6">
    <location>
        <position position="224"/>
    </location>
</feature>
<dbReference type="InterPro" id="IPR006693">
    <property type="entry name" value="AB_hydrolase_lipase"/>
</dbReference>
<keyword evidence="3" id="KW-0472">Membrane</keyword>
<gene>
    <name evidence="6" type="ORF">BDFB_010244</name>
</gene>
<organism evidence="6 7">
    <name type="scientific">Asbolus verrucosus</name>
    <name type="common">Desert ironclad beetle</name>
    <dbReference type="NCBI Taxonomy" id="1661398"/>
    <lineage>
        <taxon>Eukaryota</taxon>
        <taxon>Metazoa</taxon>
        <taxon>Ecdysozoa</taxon>
        <taxon>Arthropoda</taxon>
        <taxon>Hexapoda</taxon>
        <taxon>Insecta</taxon>
        <taxon>Pterygota</taxon>
        <taxon>Neoptera</taxon>
        <taxon>Endopterygota</taxon>
        <taxon>Coleoptera</taxon>
        <taxon>Polyphaga</taxon>
        <taxon>Cucujiformia</taxon>
        <taxon>Tenebrionidae</taxon>
        <taxon>Pimeliinae</taxon>
        <taxon>Asbolus</taxon>
    </lineage>
</organism>
<dbReference type="Gene3D" id="3.40.50.1820">
    <property type="entry name" value="alpha/beta hydrolase"/>
    <property type="match status" value="1"/>
</dbReference>
<protein>
    <submittedName>
        <fullName evidence="6">Abhydro lipase domain containing protein</fullName>
    </submittedName>
</protein>
<sequence length="224" mass="25711">YFRSHVSENCYYDPDLTLKTPQIIAKYAGAVEIYDVTTQDGYILKLFRIPRINPKGVILIHHSIATYSRIYLWQGNNSLGEHIGKFEHLITFKIIALTLWHNGYDVWLANHRGTSYSNKHVNMTTSDYSYWDFSFHEIGLYDVSSEIEFIRKKTNGMKIIYIGHSLGSGVGLVYASLKSDQARAYLKSMILLAPPCYLGHIAGAAVVFKGFEPIFKRFDYYTRS</sequence>
<evidence type="ECO:0000256" key="1">
    <source>
        <dbReference type="ARBA" id="ARBA00022963"/>
    </source>
</evidence>
<evidence type="ECO:0000259" key="4">
    <source>
        <dbReference type="Pfam" id="PF00561"/>
    </source>
</evidence>
<dbReference type="EMBL" id="QDEB01059857">
    <property type="protein sequence ID" value="RZC36685.1"/>
    <property type="molecule type" value="Genomic_DNA"/>
</dbReference>
<dbReference type="InterPro" id="IPR029058">
    <property type="entry name" value="AB_hydrolase_fold"/>
</dbReference>
<proteinExistence type="predicted"/>
<dbReference type="Proteomes" id="UP000292052">
    <property type="component" value="Unassembled WGS sequence"/>
</dbReference>
<dbReference type="AlphaFoldDB" id="A0A482VUZ1"/>
<evidence type="ECO:0000313" key="6">
    <source>
        <dbReference type="EMBL" id="RZC36685.1"/>
    </source>
</evidence>
<name>A0A482VUZ1_ASBVE</name>
<dbReference type="InterPro" id="IPR000073">
    <property type="entry name" value="AB_hydrolase_1"/>
</dbReference>
<keyword evidence="2" id="KW-0443">Lipid metabolism</keyword>
<comment type="caution">
    <text evidence="6">The sequence shown here is derived from an EMBL/GenBank/DDBJ whole genome shotgun (WGS) entry which is preliminary data.</text>
</comment>
<dbReference type="Pfam" id="PF00561">
    <property type="entry name" value="Abhydrolase_1"/>
    <property type="match status" value="1"/>
</dbReference>
<keyword evidence="7" id="KW-1185">Reference proteome</keyword>
<dbReference type="GO" id="GO:0016042">
    <property type="term" value="P:lipid catabolic process"/>
    <property type="evidence" value="ECO:0007669"/>
    <property type="project" value="UniProtKB-KW"/>
</dbReference>
<evidence type="ECO:0000313" key="7">
    <source>
        <dbReference type="Proteomes" id="UP000292052"/>
    </source>
</evidence>
<evidence type="ECO:0000259" key="5">
    <source>
        <dbReference type="Pfam" id="PF04083"/>
    </source>
</evidence>
<keyword evidence="3" id="KW-1133">Transmembrane helix</keyword>
<feature type="domain" description="AB hydrolase-1" evidence="4">
    <location>
        <begin position="95"/>
        <end position="196"/>
    </location>
</feature>
<feature type="domain" description="Partial AB-hydrolase lipase" evidence="5">
    <location>
        <begin position="21"/>
        <end position="73"/>
    </location>
</feature>
<feature type="transmembrane region" description="Helical" evidence="3">
    <location>
        <begin position="189"/>
        <end position="208"/>
    </location>
</feature>
<feature type="non-terminal residue" evidence="6">
    <location>
        <position position="1"/>
    </location>
</feature>
<keyword evidence="1" id="KW-0442">Lipid degradation</keyword>
<dbReference type="OrthoDB" id="9974421at2759"/>
<accession>A0A482VUZ1</accession>
<feature type="transmembrane region" description="Helical" evidence="3">
    <location>
        <begin position="159"/>
        <end position="177"/>
    </location>
</feature>
<dbReference type="PANTHER" id="PTHR11005">
    <property type="entry name" value="LYSOSOMAL ACID LIPASE-RELATED"/>
    <property type="match status" value="1"/>
</dbReference>
<reference evidence="6 7" key="1">
    <citation type="submission" date="2017-03" db="EMBL/GenBank/DDBJ databases">
        <title>Genome of the blue death feigning beetle - Asbolus verrucosus.</title>
        <authorList>
            <person name="Rider S.D."/>
        </authorList>
    </citation>
    <scope>NUCLEOTIDE SEQUENCE [LARGE SCALE GENOMIC DNA]</scope>
    <source>
        <strain evidence="6">Butters</strain>
        <tissue evidence="6">Head and leg muscle</tissue>
    </source>
</reference>
<keyword evidence="3" id="KW-0812">Transmembrane</keyword>
<dbReference type="SUPFAM" id="SSF53474">
    <property type="entry name" value="alpha/beta-Hydrolases"/>
    <property type="match status" value="1"/>
</dbReference>
<evidence type="ECO:0000256" key="2">
    <source>
        <dbReference type="ARBA" id="ARBA00023098"/>
    </source>
</evidence>
<dbReference type="Pfam" id="PF04083">
    <property type="entry name" value="Abhydro_lipase"/>
    <property type="match status" value="1"/>
</dbReference>